<evidence type="ECO:0000256" key="4">
    <source>
        <dbReference type="ARBA" id="ARBA00023239"/>
    </source>
</evidence>
<keyword evidence="4" id="KW-0456">Lyase</keyword>
<comment type="catalytic activity">
    <reaction evidence="6">
        <text>D-glyceraldehyde + pyruvate = 2-dehydro-3-deoxy-L-galactonate</text>
        <dbReference type="Rhea" id="RHEA:80055"/>
        <dbReference type="ChEBI" id="CHEBI:15361"/>
        <dbReference type="ChEBI" id="CHEBI:17378"/>
        <dbReference type="ChEBI" id="CHEBI:75545"/>
    </reaction>
</comment>
<name>A0A1N7MEK0_9RHOB</name>
<dbReference type="InterPro" id="IPR040442">
    <property type="entry name" value="Pyrv_kinase-like_dom_sf"/>
</dbReference>
<evidence type="ECO:0000259" key="8">
    <source>
        <dbReference type="Pfam" id="PF03328"/>
    </source>
</evidence>
<dbReference type="RefSeq" id="WP_076447702.1">
    <property type="nucleotide sequence ID" value="NZ_FTOQ01000004.1"/>
</dbReference>
<keyword evidence="5" id="KW-0670">Pyruvate</keyword>
<reference evidence="10" key="1">
    <citation type="submission" date="2017-01" db="EMBL/GenBank/DDBJ databases">
        <authorList>
            <person name="Varghese N."/>
            <person name="Submissions S."/>
        </authorList>
    </citation>
    <scope>NUCLEOTIDE SEQUENCE [LARGE SCALE GENOMIC DNA]</scope>
    <source>
        <strain evidence="10">DSM 29430</strain>
    </source>
</reference>
<dbReference type="GO" id="GO:0046872">
    <property type="term" value="F:metal ion binding"/>
    <property type="evidence" value="ECO:0007669"/>
    <property type="project" value="UniProtKB-KW"/>
</dbReference>
<evidence type="ECO:0000256" key="3">
    <source>
        <dbReference type="ARBA" id="ARBA00022723"/>
    </source>
</evidence>
<dbReference type="STRING" id="633194.SAMN05421759_104248"/>
<evidence type="ECO:0000256" key="5">
    <source>
        <dbReference type="ARBA" id="ARBA00023317"/>
    </source>
</evidence>
<feature type="domain" description="HpcH/HpaI aldolase/citrate lyase" evidence="8">
    <location>
        <begin position="18"/>
        <end position="239"/>
    </location>
</feature>
<evidence type="ECO:0000313" key="9">
    <source>
        <dbReference type="EMBL" id="SIS84468.1"/>
    </source>
</evidence>
<keyword evidence="10" id="KW-1185">Reference proteome</keyword>
<sequence length="255" mass="26681">MAAPVNSFKPALRTGKRQIGLWMGLTDPYAAEIVATAGFDWVLIDGEHAPNDLQAIARQLQVIAPHTHPIVRLPMGEPWLIKQVLDTGAQTLLIPMVDSAEEARALVRAMRYPPEGIRGMGGMMGRATAFGRVADYPGTANDQMCLIVQIESGAALSALDEILAVDGVDAAFVGPADLSADLGYPGRADAPEMRKIIAETLGRIAASGKAAGIIDTGDAALEAHFAAGASFVAVGADVSFLSLGLQALARKWQVG</sequence>
<accession>A0A1N7MEK0</accession>
<dbReference type="PANTHER" id="PTHR30502:SF0">
    <property type="entry name" value="PHOSPHOENOLPYRUVATE CARBOXYLASE FAMILY PROTEIN"/>
    <property type="match status" value="1"/>
</dbReference>
<dbReference type="GO" id="GO:0016832">
    <property type="term" value="F:aldehyde-lyase activity"/>
    <property type="evidence" value="ECO:0007669"/>
    <property type="project" value="TreeGrafter"/>
</dbReference>
<dbReference type="GO" id="GO:0005737">
    <property type="term" value="C:cytoplasm"/>
    <property type="evidence" value="ECO:0007669"/>
    <property type="project" value="UniProtKB-ARBA"/>
</dbReference>
<protein>
    <recommendedName>
        <fullName evidence="7">Hydroxypyruvate/pyruvate aldolase</fullName>
    </recommendedName>
</protein>
<evidence type="ECO:0000313" key="10">
    <source>
        <dbReference type="Proteomes" id="UP000186684"/>
    </source>
</evidence>
<dbReference type="Pfam" id="PF03328">
    <property type="entry name" value="HpcH_HpaI"/>
    <property type="match status" value="1"/>
</dbReference>
<dbReference type="EMBL" id="FTOQ01000004">
    <property type="protein sequence ID" value="SIS84468.1"/>
    <property type="molecule type" value="Genomic_DNA"/>
</dbReference>
<dbReference type="InterPro" id="IPR015813">
    <property type="entry name" value="Pyrv/PenolPyrv_kinase-like_dom"/>
</dbReference>
<dbReference type="Proteomes" id="UP000186684">
    <property type="component" value="Unassembled WGS sequence"/>
</dbReference>
<evidence type="ECO:0000256" key="6">
    <source>
        <dbReference type="ARBA" id="ARBA00045074"/>
    </source>
</evidence>
<dbReference type="InterPro" id="IPR005000">
    <property type="entry name" value="Aldolase/citrate-lyase_domain"/>
</dbReference>
<organism evidence="9 10">
    <name type="scientific">Roseivivax lentus</name>
    <dbReference type="NCBI Taxonomy" id="633194"/>
    <lineage>
        <taxon>Bacteria</taxon>
        <taxon>Pseudomonadati</taxon>
        <taxon>Pseudomonadota</taxon>
        <taxon>Alphaproteobacteria</taxon>
        <taxon>Rhodobacterales</taxon>
        <taxon>Roseobacteraceae</taxon>
        <taxon>Roseivivax</taxon>
    </lineage>
</organism>
<gene>
    <name evidence="9" type="ORF">SAMN05421759_104248</name>
</gene>
<dbReference type="OrthoDB" id="9802624at2"/>
<evidence type="ECO:0000256" key="1">
    <source>
        <dbReference type="ARBA" id="ARBA00001968"/>
    </source>
</evidence>
<dbReference type="PANTHER" id="PTHR30502">
    <property type="entry name" value="2-KETO-3-DEOXY-L-RHAMNONATE ALDOLASE"/>
    <property type="match status" value="1"/>
</dbReference>
<dbReference type="InterPro" id="IPR050251">
    <property type="entry name" value="HpcH-HpaI_aldolase"/>
</dbReference>
<evidence type="ECO:0000256" key="7">
    <source>
        <dbReference type="ARBA" id="ARBA00068169"/>
    </source>
</evidence>
<proteinExistence type="inferred from homology"/>
<dbReference type="SUPFAM" id="SSF51621">
    <property type="entry name" value="Phosphoenolpyruvate/pyruvate domain"/>
    <property type="match status" value="1"/>
</dbReference>
<dbReference type="FunFam" id="3.20.20.60:FF:000004">
    <property type="entry name" value="5-keto-4-deoxy-D-glucarate aldolase"/>
    <property type="match status" value="1"/>
</dbReference>
<evidence type="ECO:0000256" key="2">
    <source>
        <dbReference type="ARBA" id="ARBA00005568"/>
    </source>
</evidence>
<dbReference type="AlphaFoldDB" id="A0A1N7MEK0"/>
<comment type="similarity">
    <text evidence="2">Belongs to the HpcH/HpaI aldolase family.</text>
</comment>
<keyword evidence="3" id="KW-0479">Metal-binding</keyword>
<dbReference type="Gene3D" id="3.20.20.60">
    <property type="entry name" value="Phosphoenolpyruvate-binding domains"/>
    <property type="match status" value="1"/>
</dbReference>
<comment type="cofactor">
    <cofactor evidence="1">
        <name>a divalent metal cation</name>
        <dbReference type="ChEBI" id="CHEBI:60240"/>
    </cofactor>
</comment>